<organism evidence="2 3">
    <name type="scientific">Hymenobacter saemangeumensis</name>
    <dbReference type="NCBI Taxonomy" id="1084522"/>
    <lineage>
        <taxon>Bacteria</taxon>
        <taxon>Pseudomonadati</taxon>
        <taxon>Bacteroidota</taxon>
        <taxon>Cytophagia</taxon>
        <taxon>Cytophagales</taxon>
        <taxon>Hymenobacteraceae</taxon>
        <taxon>Hymenobacter</taxon>
    </lineage>
</organism>
<dbReference type="Proteomes" id="UP001501153">
    <property type="component" value="Unassembled WGS sequence"/>
</dbReference>
<name>A0ABP8IPF2_9BACT</name>
<reference evidence="3" key="1">
    <citation type="journal article" date="2019" name="Int. J. Syst. Evol. Microbiol.">
        <title>The Global Catalogue of Microorganisms (GCM) 10K type strain sequencing project: providing services to taxonomists for standard genome sequencing and annotation.</title>
        <authorList>
            <consortium name="The Broad Institute Genomics Platform"/>
            <consortium name="The Broad Institute Genome Sequencing Center for Infectious Disease"/>
            <person name="Wu L."/>
            <person name="Ma J."/>
        </authorList>
    </citation>
    <scope>NUCLEOTIDE SEQUENCE [LARGE SCALE GENOMIC DNA]</scope>
    <source>
        <strain evidence="3">JCM 17923</strain>
    </source>
</reference>
<comment type="caution">
    <text evidence="2">The sequence shown here is derived from an EMBL/GenBank/DDBJ whole genome shotgun (WGS) entry which is preliminary data.</text>
</comment>
<dbReference type="EMBL" id="BAABGZ010000071">
    <property type="protein sequence ID" value="GAA4364283.1"/>
    <property type="molecule type" value="Genomic_DNA"/>
</dbReference>
<feature type="domain" description="Mce/MlaD" evidence="1">
    <location>
        <begin position="19"/>
        <end position="86"/>
    </location>
</feature>
<accession>A0ABP8IPF2</accession>
<evidence type="ECO:0000313" key="2">
    <source>
        <dbReference type="EMBL" id="GAA4364283.1"/>
    </source>
</evidence>
<evidence type="ECO:0000313" key="3">
    <source>
        <dbReference type="Proteomes" id="UP001501153"/>
    </source>
</evidence>
<dbReference type="Pfam" id="PF02470">
    <property type="entry name" value="MlaD"/>
    <property type="match status" value="1"/>
</dbReference>
<proteinExistence type="predicted"/>
<sequence>MLLASCQERSGDNNFTCIIKASQAAGVKLEAPLRANGFQIGQIGQLALNPGGDLIASIEMADTFRLSRKATLELYQPTLLGEASIRVLNFSGPPYLTRRDTVVVEYSKPAFQLPDSITAGHIRAALLHLDSAIRHSANQKVKR</sequence>
<protein>
    <recommendedName>
        <fullName evidence="1">Mce/MlaD domain-containing protein</fullName>
    </recommendedName>
</protein>
<keyword evidence="3" id="KW-1185">Reference proteome</keyword>
<dbReference type="InterPro" id="IPR003399">
    <property type="entry name" value="Mce/MlaD"/>
</dbReference>
<evidence type="ECO:0000259" key="1">
    <source>
        <dbReference type="Pfam" id="PF02470"/>
    </source>
</evidence>
<gene>
    <name evidence="2" type="ORF">GCM10023185_33680</name>
</gene>